<proteinExistence type="predicted"/>
<organism evidence="1 2">
    <name type="scientific">Alkalihalobacillus trypoxylicola</name>
    <dbReference type="NCBI Taxonomy" id="519424"/>
    <lineage>
        <taxon>Bacteria</taxon>
        <taxon>Bacillati</taxon>
        <taxon>Bacillota</taxon>
        <taxon>Bacilli</taxon>
        <taxon>Bacillales</taxon>
        <taxon>Bacillaceae</taxon>
        <taxon>Alkalihalobacillus</taxon>
    </lineage>
</organism>
<sequence>MKEFSDSPLLRFFTPAHRRAVDEHLLRDEATAKLIQEAEKVLDQLIKKAPNHNQKRNIRRKHKQYTIRLKVNHKYIKLNMNDTKYSVSPIHKRVTIICYRKYVKSKNGVGFCKEASIHYIKDGRSHLRSIRDSSSFHGLFFRIHRLDEAFVHGSSDAKGSLELLSVQEERLQSTKSENLGHLIEESKRYFDSVIHFSLDPLIENRLNRLVTQIAKIVPDFDLLDYEEKHIVRRMLKEDVPKLLNTYLSLSTKNQLNQKDNIFVALSKMELTIIDFQNILEKARVERMNHLIRLQELRYNREKP</sequence>
<keyword evidence="2" id="KW-1185">Reference proteome</keyword>
<protein>
    <submittedName>
        <fullName evidence="1">Uncharacterized protein</fullName>
    </submittedName>
</protein>
<dbReference type="EMBL" id="LTAO01000040">
    <property type="protein sequence ID" value="KYG25526.1"/>
    <property type="molecule type" value="Genomic_DNA"/>
</dbReference>
<dbReference type="AlphaFoldDB" id="A0A161P4H8"/>
<reference evidence="1" key="1">
    <citation type="submission" date="2016-02" db="EMBL/GenBank/DDBJ databases">
        <title>Genome sequence of Bacillus trypoxylicola KCTC 13244(T).</title>
        <authorList>
            <person name="Jeong H."/>
            <person name="Park S.-H."/>
            <person name="Choi S.-K."/>
        </authorList>
    </citation>
    <scope>NUCLEOTIDE SEQUENCE [LARGE SCALE GENOMIC DNA]</scope>
    <source>
        <strain evidence="1">KCTC 13244</strain>
    </source>
</reference>
<dbReference type="STRING" id="519424.AZF04_13625"/>
<evidence type="ECO:0000313" key="1">
    <source>
        <dbReference type="EMBL" id="KYG25526.1"/>
    </source>
</evidence>
<comment type="caution">
    <text evidence="1">The sequence shown here is derived from an EMBL/GenBank/DDBJ whole genome shotgun (WGS) entry which is preliminary data.</text>
</comment>
<dbReference type="RefSeq" id="WP_061950299.1">
    <property type="nucleotide sequence ID" value="NZ_LTAO01000040.1"/>
</dbReference>
<name>A0A161P4H8_9BACI</name>
<dbReference type="Proteomes" id="UP000075806">
    <property type="component" value="Unassembled WGS sequence"/>
</dbReference>
<evidence type="ECO:0000313" key="2">
    <source>
        <dbReference type="Proteomes" id="UP000075806"/>
    </source>
</evidence>
<dbReference type="OrthoDB" id="2921822at2"/>
<accession>A0A161P4H8</accession>
<gene>
    <name evidence="1" type="ORF">AZF04_13625</name>
</gene>